<dbReference type="InterPro" id="IPR043129">
    <property type="entry name" value="ATPase_NBD"/>
</dbReference>
<accession>A0ABV5Y4J3</accession>
<dbReference type="EMBL" id="JBHMBC010000025">
    <property type="protein sequence ID" value="MFB9821030.1"/>
    <property type="molecule type" value="Genomic_DNA"/>
</dbReference>
<comment type="similarity">
    <text evidence="1">Belongs to the ROK (NagC/XylR) family.</text>
</comment>
<gene>
    <name evidence="2" type="ORF">ACFFP1_16165</name>
</gene>
<evidence type="ECO:0000313" key="2">
    <source>
        <dbReference type="EMBL" id="MFB9821030.1"/>
    </source>
</evidence>
<protein>
    <submittedName>
        <fullName evidence="2">ROK family protein</fullName>
    </submittedName>
</protein>
<keyword evidence="3" id="KW-1185">Reference proteome</keyword>
<dbReference type="SUPFAM" id="SSF53067">
    <property type="entry name" value="Actin-like ATPase domain"/>
    <property type="match status" value="1"/>
</dbReference>
<sequence>MNQLLSRVADCDERAVSAVEQAGHYLGIAVASTARVANISAVVLGGHFSVLEQWIAPALRRSLDHHAPGLIPEGNLAFSGLGPTGALRGAAATSVRRILGQAYELIP</sequence>
<dbReference type="Proteomes" id="UP001589702">
    <property type="component" value="Unassembled WGS sequence"/>
</dbReference>
<dbReference type="InterPro" id="IPR000600">
    <property type="entry name" value="ROK"/>
</dbReference>
<evidence type="ECO:0000256" key="1">
    <source>
        <dbReference type="ARBA" id="ARBA00006479"/>
    </source>
</evidence>
<dbReference type="Pfam" id="PF00480">
    <property type="entry name" value="ROK"/>
    <property type="match status" value="1"/>
</dbReference>
<comment type="caution">
    <text evidence="2">The sequence shown here is derived from an EMBL/GenBank/DDBJ whole genome shotgun (WGS) entry which is preliminary data.</text>
</comment>
<name>A0ABV5Y4J3_ARTRM</name>
<evidence type="ECO:0000313" key="3">
    <source>
        <dbReference type="Proteomes" id="UP001589702"/>
    </source>
</evidence>
<organism evidence="2 3">
    <name type="scientific">Arthrobacter ramosus</name>
    <dbReference type="NCBI Taxonomy" id="1672"/>
    <lineage>
        <taxon>Bacteria</taxon>
        <taxon>Bacillati</taxon>
        <taxon>Actinomycetota</taxon>
        <taxon>Actinomycetes</taxon>
        <taxon>Micrococcales</taxon>
        <taxon>Micrococcaceae</taxon>
        <taxon>Arthrobacter</taxon>
    </lineage>
</organism>
<reference evidence="2 3" key="1">
    <citation type="submission" date="2024-09" db="EMBL/GenBank/DDBJ databases">
        <authorList>
            <person name="Sun Q."/>
            <person name="Mori K."/>
        </authorList>
    </citation>
    <scope>NUCLEOTIDE SEQUENCE [LARGE SCALE GENOMIC DNA]</scope>
    <source>
        <strain evidence="2 3">JCM 1334</strain>
    </source>
</reference>
<proteinExistence type="inferred from homology"/>
<dbReference type="RefSeq" id="WP_234751648.1">
    <property type="nucleotide sequence ID" value="NZ_BAAAWN010000001.1"/>
</dbReference>
<dbReference type="Gene3D" id="3.30.420.40">
    <property type="match status" value="2"/>
</dbReference>